<gene>
    <name evidence="6" type="ORF">LIN78_04345</name>
</gene>
<feature type="domain" description="HTH lysR-type" evidence="5">
    <location>
        <begin position="2"/>
        <end position="59"/>
    </location>
</feature>
<dbReference type="SUPFAM" id="SSF46785">
    <property type="entry name" value="Winged helix' DNA-binding domain"/>
    <property type="match status" value="1"/>
</dbReference>
<comment type="caution">
    <text evidence="6">The sequence shown here is derived from an EMBL/GenBank/DDBJ whole genome shotgun (WGS) entry which is preliminary data.</text>
</comment>
<dbReference type="InterPro" id="IPR000847">
    <property type="entry name" value="LysR_HTH_N"/>
</dbReference>
<keyword evidence="2" id="KW-0805">Transcription regulation</keyword>
<evidence type="ECO:0000259" key="5">
    <source>
        <dbReference type="PROSITE" id="PS50931"/>
    </source>
</evidence>
<dbReference type="EMBL" id="JAJBZT010000002">
    <property type="protein sequence ID" value="MCB6182779.1"/>
    <property type="molecule type" value="Genomic_DNA"/>
</dbReference>
<dbReference type="PANTHER" id="PTHR30126:SF2">
    <property type="entry name" value="HTH-TYPE TRANSCRIPTIONAL REGULATOR YJIE"/>
    <property type="match status" value="1"/>
</dbReference>
<evidence type="ECO:0000313" key="6">
    <source>
        <dbReference type="EMBL" id="MCB6182779.1"/>
    </source>
</evidence>
<proteinExistence type="inferred from homology"/>
<keyword evidence="4" id="KW-0804">Transcription</keyword>
<dbReference type="PANTHER" id="PTHR30126">
    <property type="entry name" value="HTH-TYPE TRANSCRIPTIONAL REGULATOR"/>
    <property type="match status" value="1"/>
</dbReference>
<keyword evidence="3" id="KW-0238">DNA-binding</keyword>
<evidence type="ECO:0000256" key="2">
    <source>
        <dbReference type="ARBA" id="ARBA00023015"/>
    </source>
</evidence>
<dbReference type="Proteomes" id="UP001165395">
    <property type="component" value="Unassembled WGS sequence"/>
</dbReference>
<dbReference type="SUPFAM" id="SSF53850">
    <property type="entry name" value="Periplasmic binding protein-like II"/>
    <property type="match status" value="1"/>
</dbReference>
<dbReference type="Pfam" id="PF03466">
    <property type="entry name" value="LysR_substrate"/>
    <property type="match status" value="1"/>
</dbReference>
<reference evidence="6" key="1">
    <citation type="submission" date="2021-10" db="EMBL/GenBank/DDBJ databases">
        <title>The complete genome sequence of Leeia sp. TBRC 13508.</title>
        <authorList>
            <person name="Charoenyingcharoen P."/>
            <person name="Yukphan P."/>
        </authorList>
    </citation>
    <scope>NUCLEOTIDE SEQUENCE</scope>
    <source>
        <strain evidence="6">TBRC 13508</strain>
    </source>
</reference>
<name>A0ABS8D3M9_9NEIS</name>
<protein>
    <submittedName>
        <fullName evidence="6">LysR family transcriptional regulator</fullName>
    </submittedName>
</protein>
<dbReference type="PROSITE" id="PS50931">
    <property type="entry name" value="HTH_LYSR"/>
    <property type="match status" value="1"/>
</dbReference>
<dbReference type="InterPro" id="IPR036390">
    <property type="entry name" value="WH_DNA-bd_sf"/>
</dbReference>
<evidence type="ECO:0000313" key="7">
    <source>
        <dbReference type="Proteomes" id="UP001165395"/>
    </source>
</evidence>
<dbReference type="Pfam" id="PF00126">
    <property type="entry name" value="HTH_1"/>
    <property type="match status" value="1"/>
</dbReference>
<dbReference type="RefSeq" id="WP_227179504.1">
    <property type="nucleotide sequence ID" value="NZ_JAJBZT010000002.1"/>
</dbReference>
<comment type="similarity">
    <text evidence="1">Belongs to the LysR transcriptional regulatory family.</text>
</comment>
<evidence type="ECO:0000256" key="3">
    <source>
        <dbReference type="ARBA" id="ARBA00023125"/>
    </source>
</evidence>
<evidence type="ECO:0000256" key="4">
    <source>
        <dbReference type="ARBA" id="ARBA00023163"/>
    </source>
</evidence>
<organism evidence="6 7">
    <name type="scientific">Leeia speluncae</name>
    <dbReference type="NCBI Taxonomy" id="2884804"/>
    <lineage>
        <taxon>Bacteria</taxon>
        <taxon>Pseudomonadati</taxon>
        <taxon>Pseudomonadota</taxon>
        <taxon>Betaproteobacteria</taxon>
        <taxon>Neisseriales</taxon>
        <taxon>Leeiaceae</taxon>
        <taxon>Leeia</taxon>
    </lineage>
</organism>
<keyword evidence="7" id="KW-1185">Reference proteome</keyword>
<dbReference type="CDD" id="cd05466">
    <property type="entry name" value="PBP2_LTTR_substrate"/>
    <property type="match status" value="1"/>
</dbReference>
<evidence type="ECO:0000256" key="1">
    <source>
        <dbReference type="ARBA" id="ARBA00009437"/>
    </source>
</evidence>
<accession>A0ABS8D3M9</accession>
<dbReference type="Gene3D" id="3.40.190.10">
    <property type="entry name" value="Periplasmic binding protein-like II"/>
    <property type="match status" value="2"/>
</dbReference>
<dbReference type="Gene3D" id="1.10.10.10">
    <property type="entry name" value="Winged helix-like DNA-binding domain superfamily/Winged helix DNA-binding domain"/>
    <property type="match status" value="1"/>
</dbReference>
<dbReference type="InterPro" id="IPR036388">
    <property type="entry name" value="WH-like_DNA-bd_sf"/>
</dbReference>
<sequence>MIDTRWLEDFLSVADCGNFTRAAQLRHLTQPALSRRIRALESWLGVDLVDRSTYPTRLTRAGEQFRSQAASMLEQLTEARSQARHHFEQDVGLTVALPHTLSLSFFPKWFTRIRELFPTVSARLFAANVHDAVMHFVENNSDLLMCYHHPLQPVALDPERYSGLKLGVEWIRPYSRCDKQRQPVFELPGQKGEVIPFLGYAPGAYLRRMVDMLIDQTPEHSNLQQVFETDMSEGLKNMALEGHGMAFLPESSVTREVRNGQLAVAGGEEWQVSMEIHLYRETRRHQEAVDALWDKLAEKYPSV</sequence>
<dbReference type="PRINTS" id="PR00039">
    <property type="entry name" value="HTHLYSR"/>
</dbReference>
<dbReference type="InterPro" id="IPR005119">
    <property type="entry name" value="LysR_subst-bd"/>
</dbReference>